<dbReference type="EMBL" id="JAQOMS010000002">
    <property type="protein sequence ID" value="MDC2890719.1"/>
    <property type="molecule type" value="Genomic_DNA"/>
</dbReference>
<keyword evidence="6" id="KW-1185">Reference proteome</keyword>
<dbReference type="Pfam" id="PF08014">
    <property type="entry name" value="MATCAP"/>
    <property type="match status" value="1"/>
</dbReference>
<reference evidence="5 6" key="1">
    <citation type="submission" date="2023-01" db="EMBL/GenBank/DDBJ databases">
        <title>Psychrosphaera sp. nov., isolated from marine algae.</title>
        <authorList>
            <person name="Bayburt H."/>
            <person name="Choi B.J."/>
            <person name="Kim J.M."/>
            <person name="Choi D.G."/>
            <person name="Jeon C.O."/>
        </authorList>
    </citation>
    <scope>NUCLEOTIDE SEQUENCE [LARGE SCALE GENOMIC DNA]</scope>
    <source>
        <strain evidence="5 6">G1-22</strain>
    </source>
</reference>
<protein>
    <submittedName>
        <fullName evidence="5">DUF1704 domain-containing protein</fullName>
    </submittedName>
</protein>
<evidence type="ECO:0000256" key="1">
    <source>
        <dbReference type="ARBA" id="ARBA00001947"/>
    </source>
</evidence>
<evidence type="ECO:0000313" key="6">
    <source>
        <dbReference type="Proteomes" id="UP001528411"/>
    </source>
</evidence>
<name>A0ABT5FHP5_9GAMM</name>
<keyword evidence="4" id="KW-0482">Metalloprotease</keyword>
<comment type="caution">
    <text evidence="5">The sequence shown here is derived from an EMBL/GenBank/DDBJ whole genome shotgun (WGS) entry which is preliminary data.</text>
</comment>
<organism evidence="5 6">
    <name type="scientific">Psychrosphaera algicola</name>
    <dbReference type="NCBI Taxonomy" id="3023714"/>
    <lineage>
        <taxon>Bacteria</taxon>
        <taxon>Pseudomonadati</taxon>
        <taxon>Pseudomonadota</taxon>
        <taxon>Gammaproteobacteria</taxon>
        <taxon>Alteromonadales</taxon>
        <taxon>Pseudoalteromonadaceae</taxon>
        <taxon>Psychrosphaera</taxon>
    </lineage>
</organism>
<evidence type="ECO:0000256" key="3">
    <source>
        <dbReference type="ARBA" id="ARBA00022801"/>
    </source>
</evidence>
<evidence type="ECO:0000256" key="4">
    <source>
        <dbReference type="ARBA" id="ARBA00023049"/>
    </source>
</evidence>
<accession>A0ABT5FHP5</accession>
<evidence type="ECO:0000313" key="5">
    <source>
        <dbReference type="EMBL" id="MDC2890719.1"/>
    </source>
</evidence>
<keyword evidence="3" id="KW-0378">Hydrolase</keyword>
<dbReference type="Proteomes" id="UP001528411">
    <property type="component" value="Unassembled WGS sequence"/>
</dbReference>
<dbReference type="InterPro" id="IPR012548">
    <property type="entry name" value="MATCAP"/>
</dbReference>
<evidence type="ECO:0000256" key="2">
    <source>
        <dbReference type="ARBA" id="ARBA00022670"/>
    </source>
</evidence>
<comment type="cofactor">
    <cofactor evidence="1">
        <name>Zn(2+)</name>
        <dbReference type="ChEBI" id="CHEBI:29105"/>
    </cofactor>
</comment>
<sequence length="127" mass="14446">MSPYLFREQLYKLPIEDIDDAGIQQLYRHVVDNLATKIDMLTTIGTDEFLYNSLKYYGQPSHRDIANAKFLLHAPDIQSELNPTRIDADGAVAYFKQQAADWAMECKIETSTKIVAKAMVNNSKNNC</sequence>
<gene>
    <name evidence="5" type="ORF">PN838_20700</name>
</gene>
<keyword evidence="2" id="KW-0645">Protease</keyword>
<proteinExistence type="predicted"/>